<keyword evidence="5 7" id="KW-0496">Mitochondrion</keyword>
<dbReference type="Pfam" id="PF07766">
    <property type="entry name" value="LETM1_RBD"/>
    <property type="match status" value="1"/>
</dbReference>
<keyword evidence="2 8" id="KW-0812">Transmembrane</keyword>
<evidence type="ECO:0000256" key="4">
    <source>
        <dbReference type="ARBA" id="ARBA00022989"/>
    </source>
</evidence>
<dbReference type="PANTHER" id="PTHR14009:SF6">
    <property type="entry name" value="LETM1 RBD DOMAIN-CONTAINING PROTEIN"/>
    <property type="match status" value="1"/>
</dbReference>
<feature type="domain" description="Letm1 RBD" evidence="9">
    <location>
        <begin position="129"/>
        <end position="323"/>
    </location>
</feature>
<dbReference type="PANTHER" id="PTHR14009">
    <property type="entry name" value="LEUCINE ZIPPER-EF-HAND CONTAINING TRANSMEMBRANE PROTEIN"/>
    <property type="match status" value="1"/>
</dbReference>
<keyword evidence="3" id="KW-0999">Mitochondrion inner membrane</keyword>
<accession>A0A383UTT2</accession>
<dbReference type="GO" id="GO:0043022">
    <property type="term" value="F:ribosome binding"/>
    <property type="evidence" value="ECO:0007669"/>
    <property type="project" value="InterPro"/>
</dbReference>
<protein>
    <recommendedName>
        <fullName evidence="9">Letm1 RBD domain-containing protein</fullName>
    </recommendedName>
</protein>
<dbReference type="VEuPathDB" id="FungiDB:BLGHR1_14525"/>
<name>A0A383UTT2_BLUHO</name>
<dbReference type="InterPro" id="IPR044202">
    <property type="entry name" value="LETM1/MDM38-like"/>
</dbReference>
<evidence type="ECO:0000256" key="7">
    <source>
        <dbReference type="PROSITE-ProRule" id="PRU01094"/>
    </source>
</evidence>
<evidence type="ECO:0000256" key="8">
    <source>
        <dbReference type="SAM" id="Phobius"/>
    </source>
</evidence>
<keyword evidence="4 8" id="KW-1133">Transmembrane helix</keyword>
<dbReference type="EMBL" id="UNSH01000056">
    <property type="protein sequence ID" value="SZF03731.1"/>
    <property type="molecule type" value="Genomic_DNA"/>
</dbReference>
<dbReference type="GO" id="GO:0005743">
    <property type="term" value="C:mitochondrial inner membrane"/>
    <property type="evidence" value="ECO:0007669"/>
    <property type="project" value="UniProtKB-SubCell"/>
</dbReference>
<organism evidence="10 11">
    <name type="scientific">Blumeria hordei</name>
    <name type="common">Barley powdery mildew</name>
    <name type="synonym">Blumeria graminis f. sp. hordei</name>
    <dbReference type="NCBI Taxonomy" id="2867405"/>
    <lineage>
        <taxon>Eukaryota</taxon>
        <taxon>Fungi</taxon>
        <taxon>Dikarya</taxon>
        <taxon>Ascomycota</taxon>
        <taxon>Pezizomycotina</taxon>
        <taxon>Leotiomycetes</taxon>
        <taxon>Erysiphales</taxon>
        <taxon>Erysiphaceae</taxon>
        <taxon>Blumeria</taxon>
    </lineage>
</organism>
<comment type="subcellular location">
    <subcellularLocation>
        <location evidence="1">Mitochondrion inner membrane</location>
        <topology evidence="1">Single-pass membrane protein</topology>
    </subcellularLocation>
</comment>
<evidence type="ECO:0000313" key="11">
    <source>
        <dbReference type="Proteomes" id="UP000275772"/>
    </source>
</evidence>
<evidence type="ECO:0000256" key="3">
    <source>
        <dbReference type="ARBA" id="ARBA00022792"/>
    </source>
</evidence>
<keyword evidence="6 8" id="KW-0472">Membrane</keyword>
<evidence type="ECO:0000256" key="5">
    <source>
        <dbReference type="ARBA" id="ARBA00023128"/>
    </source>
</evidence>
<evidence type="ECO:0000259" key="9">
    <source>
        <dbReference type="PROSITE" id="PS51758"/>
    </source>
</evidence>
<dbReference type="AlphaFoldDB" id="A0A383UTT2"/>
<gene>
    <name evidence="10" type="ORF">BLGHR1_14525</name>
</gene>
<reference evidence="10 11" key="1">
    <citation type="submission" date="2017-11" db="EMBL/GenBank/DDBJ databases">
        <authorList>
            <person name="Kracher B."/>
        </authorList>
    </citation>
    <scope>NUCLEOTIDE SEQUENCE [LARGE SCALE GENOMIC DNA]</scope>
    <source>
        <strain evidence="10 11">RACE1</strain>
    </source>
</reference>
<dbReference type="PROSITE" id="PS51758">
    <property type="entry name" value="LETM1_RBD"/>
    <property type="match status" value="1"/>
</dbReference>
<evidence type="ECO:0000256" key="1">
    <source>
        <dbReference type="ARBA" id="ARBA00004434"/>
    </source>
</evidence>
<feature type="transmembrane region" description="Helical" evidence="8">
    <location>
        <begin position="144"/>
        <end position="169"/>
    </location>
</feature>
<proteinExistence type="predicted"/>
<dbReference type="GO" id="GO:0030003">
    <property type="term" value="P:intracellular monoatomic cation homeostasis"/>
    <property type="evidence" value="ECO:0007669"/>
    <property type="project" value="TreeGrafter"/>
</dbReference>
<evidence type="ECO:0000313" key="10">
    <source>
        <dbReference type="EMBL" id="SZF03731.1"/>
    </source>
</evidence>
<dbReference type="InterPro" id="IPR033122">
    <property type="entry name" value="LETM1-like_RBD"/>
</dbReference>
<evidence type="ECO:0000256" key="6">
    <source>
        <dbReference type="ARBA" id="ARBA00023136"/>
    </source>
</evidence>
<evidence type="ECO:0000256" key="2">
    <source>
        <dbReference type="ARBA" id="ARBA00022692"/>
    </source>
</evidence>
<dbReference type="Proteomes" id="UP000275772">
    <property type="component" value="Unassembled WGS sequence"/>
</dbReference>
<sequence>MISSNMRSLRTINTARYKSGPRNKKLYFTLVIHRYQHVSTRTRQTRSQVNGPLSTLPTSLDLPTRKADQNVIYHLFSIGKAYLHFYKTGMKNIYYNYKASQPIKELIDSKYGGSVKAAATANAITRHDFLLVTRNWHDIQRVPAFGLMFVIFGEFTPLVVMAISGIVPWTCRVPAQIKNDRMKLEQIRQRAFRQLANISSDKLTSSIGNQRKLSHISKSLGLSSQLWDWIGGTPTAILQRKVSKKLEHLRLDDNLIEMAGGVDEMSVEEVQMALVDRGIDTIGKNDIQLRHDLNLWLQIRKNVPMDRLLLARPSDWPVMAAPT</sequence>